<dbReference type="GO" id="GO:0003677">
    <property type="term" value="F:DNA binding"/>
    <property type="evidence" value="ECO:0007669"/>
    <property type="project" value="UniProtKB-KW"/>
</dbReference>
<dbReference type="PROSITE" id="PS51194">
    <property type="entry name" value="HELICASE_CTER"/>
    <property type="match status" value="1"/>
</dbReference>
<evidence type="ECO:0000313" key="14">
    <source>
        <dbReference type="Proteomes" id="UP000590738"/>
    </source>
</evidence>
<gene>
    <name evidence="9 13" type="primary">rapA</name>
    <name evidence="13" type="ORF">H4B97_13135</name>
</gene>
<dbReference type="InterPro" id="IPR040765">
    <property type="entry name" value="Tudor_1_RapA"/>
</dbReference>
<dbReference type="RefSeq" id="WP_029885158.1">
    <property type="nucleotide sequence ID" value="NZ_BQHP01000016.1"/>
</dbReference>
<dbReference type="InterPro" id="IPR023949">
    <property type="entry name" value="Helicase_RapA"/>
</dbReference>
<evidence type="ECO:0000256" key="10">
    <source>
        <dbReference type="SAM" id="Coils"/>
    </source>
</evidence>
<dbReference type="EC" id="3.6.4.-" evidence="9"/>
<keyword evidence="10" id="KW-0175">Coiled coil</keyword>
<feature type="short sequence motif" description="DEAH box" evidence="9">
    <location>
        <begin position="278"/>
        <end position="281"/>
    </location>
</feature>
<dbReference type="Pfam" id="PF00176">
    <property type="entry name" value="SNF2-rel_dom"/>
    <property type="match status" value="1"/>
</dbReference>
<dbReference type="Gene3D" id="6.10.140.1500">
    <property type="match status" value="1"/>
</dbReference>
<evidence type="ECO:0000259" key="11">
    <source>
        <dbReference type="PROSITE" id="PS51192"/>
    </source>
</evidence>
<dbReference type="Pfam" id="PF18337">
    <property type="entry name" value="Tudor_RapA"/>
    <property type="match status" value="1"/>
</dbReference>
<keyword evidence="3 9" id="KW-0347">Helicase</keyword>
<accession>A0A7W2QV35</accession>
<dbReference type="InterPro" id="IPR057342">
    <property type="entry name" value="DEXDc_RapA"/>
</dbReference>
<dbReference type="GO" id="GO:0006355">
    <property type="term" value="P:regulation of DNA-templated transcription"/>
    <property type="evidence" value="ECO:0007669"/>
    <property type="project" value="UniProtKB-UniRule"/>
</dbReference>
<comment type="similarity">
    <text evidence="9">Belongs to the SNF2/RAD54 helicase family. RapA subfamily.</text>
</comment>
<dbReference type="GO" id="GO:0004386">
    <property type="term" value="F:helicase activity"/>
    <property type="evidence" value="ECO:0007669"/>
    <property type="project" value="UniProtKB-UniRule"/>
</dbReference>
<evidence type="ECO:0000256" key="2">
    <source>
        <dbReference type="ARBA" id="ARBA00022801"/>
    </source>
</evidence>
<dbReference type="Gene3D" id="3.30.360.80">
    <property type="match status" value="1"/>
</dbReference>
<evidence type="ECO:0000256" key="5">
    <source>
        <dbReference type="ARBA" id="ARBA00023015"/>
    </source>
</evidence>
<organism evidence="13 14">
    <name type="scientific">Pseudomonas juntendi</name>
    <dbReference type="NCBI Taxonomy" id="2666183"/>
    <lineage>
        <taxon>Bacteria</taxon>
        <taxon>Pseudomonadati</taxon>
        <taxon>Pseudomonadota</taxon>
        <taxon>Gammaproteobacteria</taxon>
        <taxon>Pseudomonadales</taxon>
        <taxon>Pseudomonadaceae</taxon>
        <taxon>Pseudomonas</taxon>
    </lineage>
</organism>
<dbReference type="Gene3D" id="3.40.50.10810">
    <property type="entry name" value="Tandem AAA-ATPase domain"/>
    <property type="match status" value="1"/>
</dbReference>
<evidence type="ECO:0000313" key="13">
    <source>
        <dbReference type="EMBL" id="MBA6143395.1"/>
    </source>
</evidence>
<keyword evidence="5 9" id="KW-0805">Transcription regulation</keyword>
<keyword evidence="4 9" id="KW-0067">ATP-binding</keyword>
<keyword evidence="7 9" id="KW-0010">Activator</keyword>
<dbReference type="Pfam" id="PF00271">
    <property type="entry name" value="Helicase_C"/>
    <property type="match status" value="1"/>
</dbReference>
<evidence type="ECO:0000256" key="3">
    <source>
        <dbReference type="ARBA" id="ARBA00022806"/>
    </source>
</evidence>
<dbReference type="Pfam" id="PF18339">
    <property type="entry name" value="Tudor_1_RapA"/>
    <property type="match status" value="1"/>
</dbReference>
<dbReference type="HAMAP" id="MF_01821">
    <property type="entry name" value="Helicase_RapA"/>
    <property type="match status" value="1"/>
</dbReference>
<dbReference type="SMART" id="SM00487">
    <property type="entry name" value="DEXDc"/>
    <property type="match status" value="1"/>
</dbReference>
<comment type="function">
    <text evidence="9">Transcription regulator that activates transcription by stimulating RNA polymerase (RNAP) recycling in case of stress conditions such as supercoiled DNA or high salt concentrations. Probably acts by releasing the RNAP, when it is trapped or immobilized on tightly supercoiled DNA. Does not activate transcription on linear DNA. Probably not involved in DNA repair.</text>
</comment>
<evidence type="ECO:0000256" key="6">
    <source>
        <dbReference type="ARBA" id="ARBA00023125"/>
    </source>
</evidence>
<dbReference type="InterPro" id="IPR000330">
    <property type="entry name" value="SNF2_N"/>
</dbReference>
<dbReference type="InterPro" id="IPR027417">
    <property type="entry name" value="P-loop_NTPase"/>
</dbReference>
<evidence type="ECO:0000256" key="8">
    <source>
        <dbReference type="ARBA" id="ARBA00023163"/>
    </source>
</evidence>
<dbReference type="CDD" id="cd18011">
    <property type="entry name" value="DEXDc_RapA"/>
    <property type="match status" value="1"/>
</dbReference>
<dbReference type="InterPro" id="IPR014001">
    <property type="entry name" value="Helicase_ATP-bd"/>
</dbReference>
<evidence type="ECO:0000256" key="4">
    <source>
        <dbReference type="ARBA" id="ARBA00022840"/>
    </source>
</evidence>
<dbReference type="CDD" id="cd18793">
    <property type="entry name" value="SF2_C_SNF"/>
    <property type="match status" value="1"/>
</dbReference>
<dbReference type="InterPro" id="IPR001650">
    <property type="entry name" value="Helicase_C-like"/>
</dbReference>
<dbReference type="Gene3D" id="6.10.140.2230">
    <property type="match status" value="1"/>
</dbReference>
<dbReference type="EMBL" id="JACGCZ010000019">
    <property type="protein sequence ID" value="MBA6143395.1"/>
    <property type="molecule type" value="Genomic_DNA"/>
</dbReference>
<evidence type="ECO:0000256" key="1">
    <source>
        <dbReference type="ARBA" id="ARBA00022741"/>
    </source>
</evidence>
<evidence type="ECO:0000256" key="9">
    <source>
        <dbReference type="HAMAP-Rule" id="MF_01821"/>
    </source>
</evidence>
<comment type="caution">
    <text evidence="13">The sequence shown here is derived from an EMBL/GenBank/DDBJ whole genome shotgun (WGS) entry which is preliminary data.</text>
</comment>
<feature type="domain" description="Helicase C-terminal" evidence="12">
    <location>
        <begin position="473"/>
        <end position="627"/>
    </location>
</feature>
<evidence type="ECO:0000256" key="7">
    <source>
        <dbReference type="ARBA" id="ARBA00023159"/>
    </source>
</evidence>
<comment type="subunit">
    <text evidence="9">Interacts with the RNAP. Has a higher affinity for the core RNAP than for the holoenzyme. Its ATPase activity is stimulated by binding to RNAP.</text>
</comment>
<dbReference type="PANTHER" id="PTHR45766">
    <property type="entry name" value="DNA ANNEALING HELICASE AND ENDONUCLEASE ZRANB3 FAMILY MEMBER"/>
    <property type="match status" value="1"/>
</dbReference>
<dbReference type="Gene3D" id="3.40.50.300">
    <property type="entry name" value="P-loop containing nucleotide triphosphate hydrolases"/>
    <property type="match status" value="1"/>
</dbReference>
<feature type="domain" description="Helicase ATP-binding" evidence="11">
    <location>
        <begin position="164"/>
        <end position="332"/>
    </location>
</feature>
<dbReference type="Pfam" id="PF12137">
    <property type="entry name" value="RapA_C"/>
    <property type="match status" value="1"/>
</dbReference>
<proteinExistence type="inferred from homology"/>
<dbReference type="InterPro" id="IPR022737">
    <property type="entry name" value="RapA_C"/>
</dbReference>
<dbReference type="AlphaFoldDB" id="A0A7W2QV35"/>
<dbReference type="InterPro" id="IPR049730">
    <property type="entry name" value="SNF2/RAD54-like_C"/>
</dbReference>
<dbReference type="Gene3D" id="2.30.30.140">
    <property type="match status" value="1"/>
</dbReference>
<dbReference type="PROSITE" id="PS51192">
    <property type="entry name" value="HELICASE_ATP_BIND_1"/>
    <property type="match status" value="1"/>
</dbReference>
<feature type="binding site" evidence="9">
    <location>
        <begin position="177"/>
        <end position="184"/>
    </location>
    <ligand>
        <name>ATP</name>
        <dbReference type="ChEBI" id="CHEBI:30616"/>
    </ligand>
</feature>
<dbReference type="GO" id="GO:0016817">
    <property type="term" value="F:hydrolase activity, acting on acid anhydrides"/>
    <property type="evidence" value="ECO:0007669"/>
    <property type="project" value="InterPro"/>
</dbReference>
<feature type="coiled-coil region" evidence="10">
    <location>
        <begin position="642"/>
        <end position="669"/>
    </location>
</feature>
<sequence length="948" mass="106021">MAQQYQPGQRWISDSEAELGLGTILAQDGRLLTVLYPATGDTRQYSLRNAPLTRVRFAPGDQITHFEGWKLTVREVEDIDGLMVYHGLDGQNQPRTLPETQLSNFIQFRLASDRLFAGQIDPLAWFSLRYNTLQHTSKQMQSALWGLGGCRAQPIAHQLHIAREVADRSAPRVLLADEVGLGKTIEAGLVIHRQLLTGRASRVLILVPENLQHQWLVEMRRRFNLQVALFDAERFIESDASNPFDDAQLALVALEWLVEDEKAQDALFAAGWDLMVVDEAHHLVWHEDQVSAEYALVEQLAQVIPGVLLLTATPEQLGQDSHFARLRLLDPNRFHDLAAFRAESDHYRPVAEAVQELLDEGRLSPKAHATIQGFLGAEGEALLAAVSDGDTQASARLIRELLDRHGTGRVLFRNTRAAVQGFPERQLHPYPVAMPEQYRELPPGEKAELYPEVAFQAQGDSTDNERWWRFDPRVDWLIDTLKMLKRTKVLVICAHAETAMDLEDALRVRSGIPASVFHEGMSILERDRAAAYFADEEFGAQVLICSEIGSEGRNFQFSHHLVMFDLPAHPDLLEQRIGRLDRIGQKHTIQLHVPYLQGSPQERLFQWYHEALNAFLNTCPTGNALQHQFGPRLLPLLEGGDSKAWDSLVADARHERERLEAELHTGRDRLLELNSGGAGEGEALVEAILEQDDQFALPIYMETLFDAFGIDSEDHSENALILKPSEKMLDASFPLGDDEGVTITYDRAQALSREDMQFLTWEHPMVQGGMDLVLSGSMGNTAVALIKNKALKPGTVLLELLFVSEVVAPRSLQLGRYLPPAALRCLLDANGNDLASRVAFETLNDQLESVPRASANKFVQAQRDVLAKRISGGEEKILPTHVERVAEAQRRLAAEADEELARLLALQAVNPSVRDSEIDALRKQREEGMAMLEKAALRLEAIRVLVAG</sequence>
<evidence type="ECO:0000259" key="12">
    <source>
        <dbReference type="PROSITE" id="PS51194"/>
    </source>
</evidence>
<dbReference type="PANTHER" id="PTHR45766:SF6">
    <property type="entry name" value="SWI_SNF-RELATED MATRIX-ASSOCIATED ACTIN-DEPENDENT REGULATOR OF CHROMATIN SUBFAMILY A-LIKE PROTEIN 1"/>
    <property type="match status" value="1"/>
</dbReference>
<keyword evidence="1 9" id="KW-0547">Nucleotide-binding</keyword>
<dbReference type="Gene3D" id="2.30.30.930">
    <property type="match status" value="1"/>
</dbReference>
<keyword evidence="6 9" id="KW-0238">DNA-binding</keyword>
<dbReference type="SUPFAM" id="SSF52540">
    <property type="entry name" value="P-loop containing nucleoside triphosphate hydrolases"/>
    <property type="match status" value="2"/>
</dbReference>
<keyword evidence="2 9" id="KW-0378">Hydrolase</keyword>
<reference evidence="13 14" key="1">
    <citation type="submission" date="2020-07" db="EMBL/GenBank/DDBJ databases">
        <title>Diversity of carbapenemase encoding genes among Pseudomonas putida group clinical isolates in a tertiary Brazilian hospital.</title>
        <authorList>
            <person name="Alberto-Lei F."/>
            <person name="Nodari C.S."/>
            <person name="Streling A.P."/>
            <person name="Paulino J.T."/>
            <person name="Bessa-Neto F.O."/>
            <person name="Cayo R."/>
            <person name="Gales A.C."/>
        </authorList>
    </citation>
    <scope>NUCLEOTIDE SEQUENCE [LARGE SCALE GENOMIC DNA]</scope>
    <source>
        <strain evidence="13 14">12273</strain>
    </source>
</reference>
<dbReference type="GO" id="GO:0005524">
    <property type="term" value="F:ATP binding"/>
    <property type="evidence" value="ECO:0007669"/>
    <property type="project" value="UniProtKB-UniRule"/>
</dbReference>
<keyword evidence="8 9" id="KW-0804">Transcription</keyword>
<name>A0A7W2QV35_9PSED</name>
<dbReference type="InterPro" id="IPR040766">
    <property type="entry name" value="Tudor_2_RapA"/>
</dbReference>
<dbReference type="NCBIfam" id="NF003426">
    <property type="entry name" value="PRK04914.1"/>
    <property type="match status" value="1"/>
</dbReference>
<protein>
    <recommendedName>
        <fullName evidence="9">RNA polymerase-associated protein RapA</fullName>
        <ecNumber evidence="9">3.6.4.-</ecNumber>
    </recommendedName>
    <alternativeName>
        <fullName evidence="9">ATP-dependent helicase HepA</fullName>
    </alternativeName>
</protein>
<dbReference type="Proteomes" id="UP000590738">
    <property type="component" value="Unassembled WGS sequence"/>
</dbReference>
<dbReference type="SMART" id="SM00490">
    <property type="entry name" value="HELICc"/>
    <property type="match status" value="1"/>
</dbReference>
<dbReference type="InterPro" id="IPR038718">
    <property type="entry name" value="SNF2-like_sf"/>
</dbReference>